<feature type="region of interest" description="Disordered" evidence="3">
    <location>
        <begin position="328"/>
        <end position="370"/>
    </location>
</feature>
<proteinExistence type="predicted"/>
<dbReference type="Proteomes" id="UP000626109">
    <property type="component" value="Unassembled WGS sequence"/>
</dbReference>
<evidence type="ECO:0000313" key="5">
    <source>
        <dbReference type="EMBL" id="CAE8675371.1"/>
    </source>
</evidence>
<dbReference type="SMART" id="SM00239">
    <property type="entry name" value="C2"/>
    <property type="match status" value="3"/>
</dbReference>
<evidence type="ECO:0000259" key="4">
    <source>
        <dbReference type="PROSITE" id="PS50004"/>
    </source>
</evidence>
<dbReference type="GO" id="GO:0005509">
    <property type="term" value="F:calcium ion binding"/>
    <property type="evidence" value="ECO:0007669"/>
    <property type="project" value="TreeGrafter"/>
</dbReference>
<feature type="domain" description="C2" evidence="4">
    <location>
        <begin position="167"/>
        <end position="295"/>
    </location>
</feature>
<feature type="compositionally biased region" description="Polar residues" evidence="3">
    <location>
        <begin position="340"/>
        <end position="368"/>
    </location>
</feature>
<feature type="region of interest" description="Disordered" evidence="3">
    <location>
        <begin position="688"/>
        <end position="735"/>
    </location>
</feature>
<dbReference type="PANTHER" id="PTHR45911:SF4">
    <property type="entry name" value="MULTIPLE C2 AND TRANSMEMBRANE DOMAIN-CONTAINING PROTEIN"/>
    <property type="match status" value="1"/>
</dbReference>
<protein>
    <recommendedName>
        <fullName evidence="4">C2 domain-containing protein</fullName>
    </recommendedName>
</protein>
<evidence type="ECO:0000256" key="2">
    <source>
        <dbReference type="ARBA" id="ARBA00022837"/>
    </source>
</evidence>
<dbReference type="EMBL" id="CAJNNW010025046">
    <property type="protein sequence ID" value="CAE8675371.1"/>
    <property type="molecule type" value="Genomic_DNA"/>
</dbReference>
<feature type="domain" description="C2" evidence="4">
    <location>
        <begin position="3"/>
        <end position="137"/>
    </location>
</feature>
<dbReference type="PANTHER" id="PTHR45911">
    <property type="entry name" value="C2 DOMAIN-CONTAINING PROTEIN"/>
    <property type="match status" value="1"/>
</dbReference>
<keyword evidence="1" id="KW-0479">Metal-binding</keyword>
<dbReference type="Pfam" id="PF00168">
    <property type="entry name" value="C2"/>
    <property type="match status" value="3"/>
</dbReference>
<evidence type="ECO:0000313" key="6">
    <source>
        <dbReference type="Proteomes" id="UP000626109"/>
    </source>
</evidence>
<dbReference type="InterPro" id="IPR000008">
    <property type="entry name" value="C2_dom"/>
</dbReference>
<dbReference type="Gene3D" id="2.60.40.150">
    <property type="entry name" value="C2 domain"/>
    <property type="match status" value="3"/>
</dbReference>
<dbReference type="GO" id="GO:0016020">
    <property type="term" value="C:membrane"/>
    <property type="evidence" value="ECO:0007669"/>
    <property type="project" value="TreeGrafter"/>
</dbReference>
<keyword evidence="2" id="KW-0106">Calcium</keyword>
<dbReference type="SUPFAM" id="SSF49562">
    <property type="entry name" value="C2 domain (Calcium/lipid-binding domain, CaLB)"/>
    <property type="match status" value="3"/>
</dbReference>
<organism evidence="5 6">
    <name type="scientific">Polarella glacialis</name>
    <name type="common">Dinoflagellate</name>
    <dbReference type="NCBI Taxonomy" id="89957"/>
    <lineage>
        <taxon>Eukaryota</taxon>
        <taxon>Sar</taxon>
        <taxon>Alveolata</taxon>
        <taxon>Dinophyceae</taxon>
        <taxon>Suessiales</taxon>
        <taxon>Suessiaceae</taxon>
        <taxon>Polarella</taxon>
    </lineage>
</organism>
<accession>A0A813JEL9</accession>
<reference evidence="5" key="1">
    <citation type="submission" date="2021-02" db="EMBL/GenBank/DDBJ databases">
        <authorList>
            <person name="Dougan E. K."/>
            <person name="Rhodes N."/>
            <person name="Thang M."/>
            <person name="Chan C."/>
        </authorList>
    </citation>
    <scope>NUCLEOTIDE SEQUENCE</scope>
</reference>
<name>A0A813JEL9_POLGL</name>
<feature type="region of interest" description="Disordered" evidence="3">
    <location>
        <begin position="756"/>
        <end position="816"/>
    </location>
</feature>
<evidence type="ECO:0000256" key="3">
    <source>
        <dbReference type="SAM" id="MobiDB-lite"/>
    </source>
</evidence>
<comment type="caution">
    <text evidence="5">The sequence shown here is derived from an EMBL/GenBank/DDBJ whole genome shotgun (WGS) entry which is preliminary data.</text>
</comment>
<feature type="domain" description="C2" evidence="4">
    <location>
        <begin position="440"/>
        <end position="576"/>
    </location>
</feature>
<dbReference type="AlphaFoldDB" id="A0A813JEL9"/>
<evidence type="ECO:0000256" key="1">
    <source>
        <dbReference type="ARBA" id="ARBA00022723"/>
    </source>
</evidence>
<feature type="compositionally biased region" description="Basic and acidic residues" evidence="3">
    <location>
        <begin position="797"/>
        <end position="809"/>
    </location>
</feature>
<gene>
    <name evidence="5" type="ORF">PGLA2088_LOCUS19356</name>
</gene>
<dbReference type="PROSITE" id="PS50004">
    <property type="entry name" value="C2"/>
    <property type="match status" value="3"/>
</dbReference>
<sequence length="829" mass="91992">MAADGQMLRNGKIIPEGYFQRVARVMGKVVSAKGLHKTDRFSKSDPYCVIKGIRSNNHLANIFVTRARMDTLMPEWDEEFDFVIPRSWGLVELVGLKAMVFDSDETFVSFVGSDDFLGGADVDVSTAVTGRVIRHDLELGGLPLSKARNKKPRLCLEVTVYREVLPKPATLAHQLLTSLRTMSYTRELVGTLCKAKGLQNTDIVGLSDPQCIIRVIMMSGEVREIHRSKIMQDTLEPEWWEEFHVKFDVLNQPILIAFDVFDSDGPESCERGDHLGSAVFPLRDCEQPAPRQKKLLLLPLSQRHETRLTFDGKVDVLSRMTARLTRKTVAAPSEIGDSPATPSGRKSTRVSLTDSQLAESAQGQNSPGRFSRMALSFKNSLTAAGSESKRPILTVHLRTRSKEEEMPHIDLVDQPISVADEKDCELCLASESWARSMFQPPEQITCKQRPPRGQLKGLDRVVFVYGVMYGASGLIGKDTSRKTDAYCIVEGVSRIGEKVFIHRTRHIKSTTSPQWAEMFYMAIPEEIEISRLIFNIFDHNEKLVRAFSSAEPSDFLGRASVDISYLTAGDLVQEDIPVVGAPTQPQKTTSGFRPNSSILVEVHVERRVMPDFGLAFSDNSQVIPKRAHTVSRQPVPSRVFLDPTQEDRPVETCEFVASDVQWLASTGQLLAQRRQKTTSGFRLNWLQFPGQLHGDDDDEDEPGKPPVPPPKDAGKQDDSDEEAAAAKPLGPGCDFNRRDAVHRAASLPALHTRFARGGAPEKLPGSSPLHPQFSAASHKGVMGALSAMWRKPGPGDVSRRSRSKEDKKSLKSVTSTLHSTFPSFARDFA</sequence>
<dbReference type="InterPro" id="IPR035892">
    <property type="entry name" value="C2_domain_sf"/>
</dbReference>
<dbReference type="CDD" id="cd00030">
    <property type="entry name" value="C2"/>
    <property type="match status" value="3"/>
</dbReference>